<gene>
    <name evidence="7" type="ORF">HELGO_WM27516</name>
</gene>
<dbReference type="Pfam" id="PF04542">
    <property type="entry name" value="Sigma70_r2"/>
    <property type="match status" value="1"/>
</dbReference>
<dbReference type="InterPro" id="IPR014284">
    <property type="entry name" value="RNA_pol_sigma-70_dom"/>
</dbReference>
<reference evidence="7" key="1">
    <citation type="submission" date="2020-01" db="EMBL/GenBank/DDBJ databases">
        <authorList>
            <person name="Meier V. D."/>
            <person name="Meier V D."/>
        </authorList>
    </citation>
    <scope>NUCLEOTIDE SEQUENCE</scope>
    <source>
        <strain evidence="7">HLG_WM_MAG_07</strain>
    </source>
</reference>
<dbReference type="InterPro" id="IPR013325">
    <property type="entry name" value="RNA_pol_sigma_r2"/>
</dbReference>
<feature type="domain" description="RNA polymerase sigma factor 70 region 4 type 2" evidence="6">
    <location>
        <begin position="138"/>
        <end position="189"/>
    </location>
</feature>
<dbReference type="GO" id="GO:0016987">
    <property type="term" value="F:sigma factor activity"/>
    <property type="evidence" value="ECO:0007669"/>
    <property type="project" value="UniProtKB-KW"/>
</dbReference>
<keyword evidence="2" id="KW-0805">Transcription regulation</keyword>
<dbReference type="GO" id="GO:0006352">
    <property type="term" value="P:DNA-templated transcription initiation"/>
    <property type="evidence" value="ECO:0007669"/>
    <property type="project" value="InterPro"/>
</dbReference>
<evidence type="ECO:0000256" key="2">
    <source>
        <dbReference type="ARBA" id="ARBA00023015"/>
    </source>
</evidence>
<keyword evidence="3" id="KW-0731">Sigma factor</keyword>
<dbReference type="Pfam" id="PF08281">
    <property type="entry name" value="Sigma70_r4_2"/>
    <property type="match status" value="1"/>
</dbReference>
<dbReference type="SUPFAM" id="SSF88659">
    <property type="entry name" value="Sigma3 and sigma4 domains of RNA polymerase sigma factors"/>
    <property type="match status" value="1"/>
</dbReference>
<proteinExistence type="inferred from homology"/>
<evidence type="ECO:0000256" key="1">
    <source>
        <dbReference type="ARBA" id="ARBA00010641"/>
    </source>
</evidence>
<evidence type="ECO:0000259" key="5">
    <source>
        <dbReference type="Pfam" id="PF04542"/>
    </source>
</evidence>
<dbReference type="Gene3D" id="1.10.1740.10">
    <property type="match status" value="1"/>
</dbReference>
<evidence type="ECO:0000256" key="4">
    <source>
        <dbReference type="ARBA" id="ARBA00023163"/>
    </source>
</evidence>
<accession>A0A6S6UEF2</accession>
<dbReference type="AlphaFoldDB" id="A0A6S6UEF2"/>
<evidence type="ECO:0000259" key="6">
    <source>
        <dbReference type="Pfam" id="PF08281"/>
    </source>
</evidence>
<evidence type="ECO:0000256" key="3">
    <source>
        <dbReference type="ARBA" id="ARBA00023082"/>
    </source>
</evidence>
<dbReference type="InterPro" id="IPR013249">
    <property type="entry name" value="RNA_pol_sigma70_r4_t2"/>
</dbReference>
<organism evidence="7">
    <name type="scientific">uncultured Thiotrichaceae bacterium</name>
    <dbReference type="NCBI Taxonomy" id="298394"/>
    <lineage>
        <taxon>Bacteria</taxon>
        <taxon>Pseudomonadati</taxon>
        <taxon>Pseudomonadota</taxon>
        <taxon>Gammaproteobacteria</taxon>
        <taxon>Thiotrichales</taxon>
        <taxon>Thiotrichaceae</taxon>
        <taxon>environmental samples</taxon>
    </lineage>
</organism>
<dbReference type="PANTHER" id="PTHR43133:SF62">
    <property type="entry name" value="RNA POLYMERASE SIGMA FACTOR SIGZ"/>
    <property type="match status" value="1"/>
</dbReference>
<comment type="similarity">
    <text evidence="1">Belongs to the sigma-70 factor family. ECF subfamily.</text>
</comment>
<dbReference type="InterPro" id="IPR007627">
    <property type="entry name" value="RNA_pol_sigma70_r2"/>
</dbReference>
<dbReference type="CDD" id="cd06171">
    <property type="entry name" value="Sigma70_r4"/>
    <property type="match status" value="1"/>
</dbReference>
<dbReference type="PANTHER" id="PTHR43133">
    <property type="entry name" value="RNA POLYMERASE ECF-TYPE SIGMA FACTO"/>
    <property type="match status" value="1"/>
</dbReference>
<dbReference type="NCBIfam" id="TIGR02937">
    <property type="entry name" value="sigma70-ECF"/>
    <property type="match status" value="1"/>
</dbReference>
<protein>
    <submittedName>
        <fullName evidence="7">RNA polymerase subunit sigma-24</fullName>
    </submittedName>
</protein>
<sequence length="193" mass="22556">MCFIIIRRIKKEKPMEDNYNELLLRCASQDTQAFNELYTAFSPRIYSLLLRILRQESIAEEVLQEAFLKVWDSAASYSPSKGKAFTWVATISRNKALDKLRSFKSRPQETEITYEGLEFVSEDNQPDDNTDQKQDIARLENCLDGLKDEQKECILQAYYYGYTHQELSVKMDKPLGTVKAWIRRGLETLRDCM</sequence>
<dbReference type="EMBL" id="CACVAY010000152">
    <property type="protein sequence ID" value="CAA6828811.1"/>
    <property type="molecule type" value="Genomic_DNA"/>
</dbReference>
<dbReference type="InterPro" id="IPR039425">
    <property type="entry name" value="RNA_pol_sigma-70-like"/>
</dbReference>
<dbReference type="InterPro" id="IPR036388">
    <property type="entry name" value="WH-like_DNA-bd_sf"/>
</dbReference>
<dbReference type="SUPFAM" id="SSF88946">
    <property type="entry name" value="Sigma2 domain of RNA polymerase sigma factors"/>
    <property type="match status" value="1"/>
</dbReference>
<dbReference type="Gene3D" id="1.10.10.10">
    <property type="entry name" value="Winged helix-like DNA-binding domain superfamily/Winged helix DNA-binding domain"/>
    <property type="match status" value="1"/>
</dbReference>
<keyword evidence="4" id="KW-0804">Transcription</keyword>
<evidence type="ECO:0000313" key="7">
    <source>
        <dbReference type="EMBL" id="CAA6828811.1"/>
    </source>
</evidence>
<dbReference type="InterPro" id="IPR013324">
    <property type="entry name" value="RNA_pol_sigma_r3/r4-like"/>
</dbReference>
<dbReference type="GO" id="GO:0003677">
    <property type="term" value="F:DNA binding"/>
    <property type="evidence" value="ECO:0007669"/>
    <property type="project" value="InterPro"/>
</dbReference>
<name>A0A6S6UEF2_9GAMM</name>
<feature type="domain" description="RNA polymerase sigma-70 region 2" evidence="5">
    <location>
        <begin position="37"/>
        <end position="102"/>
    </location>
</feature>